<protein>
    <recommendedName>
        <fullName evidence="1">Tc1-like transposase DDE domain-containing protein</fullName>
    </recommendedName>
</protein>
<evidence type="ECO:0000313" key="3">
    <source>
        <dbReference type="Proteomes" id="UP001231518"/>
    </source>
</evidence>
<dbReference type="Proteomes" id="UP001231518">
    <property type="component" value="Chromosome 22"/>
</dbReference>
<gene>
    <name evidence="2" type="ORF">PYW07_009197</name>
</gene>
<reference evidence="2" key="1">
    <citation type="submission" date="2023-03" db="EMBL/GenBank/DDBJ databases">
        <title>Chromosome-level genomes of two armyworms, Mythimna separata and Mythimna loreyi, provide insights into the biosynthesis and reception of sex pheromones.</title>
        <authorList>
            <person name="Zhao H."/>
        </authorList>
    </citation>
    <scope>NUCLEOTIDE SEQUENCE</scope>
    <source>
        <strain evidence="2">BeijingLab</strain>
        <tissue evidence="2">Pupa</tissue>
    </source>
</reference>
<evidence type="ECO:0000259" key="1">
    <source>
        <dbReference type="Pfam" id="PF13358"/>
    </source>
</evidence>
<name>A0AAD7YC32_MYTSE</name>
<dbReference type="InterPro" id="IPR036397">
    <property type="entry name" value="RNaseH_sf"/>
</dbReference>
<evidence type="ECO:0000313" key="2">
    <source>
        <dbReference type="EMBL" id="KAJ8709371.1"/>
    </source>
</evidence>
<proteinExistence type="predicted"/>
<dbReference type="Gene3D" id="3.30.420.10">
    <property type="entry name" value="Ribonuclease H-like superfamily/Ribonuclease H"/>
    <property type="match status" value="1"/>
</dbReference>
<dbReference type="GO" id="GO:0003676">
    <property type="term" value="F:nucleic acid binding"/>
    <property type="evidence" value="ECO:0007669"/>
    <property type="project" value="InterPro"/>
</dbReference>
<accession>A0AAD7YC32</accession>
<dbReference type="Pfam" id="PF13358">
    <property type="entry name" value="DDE_3"/>
    <property type="match status" value="1"/>
</dbReference>
<organism evidence="2 3">
    <name type="scientific">Mythimna separata</name>
    <name type="common">Oriental armyworm</name>
    <name type="synonym">Pseudaletia separata</name>
    <dbReference type="NCBI Taxonomy" id="271217"/>
    <lineage>
        <taxon>Eukaryota</taxon>
        <taxon>Metazoa</taxon>
        <taxon>Ecdysozoa</taxon>
        <taxon>Arthropoda</taxon>
        <taxon>Hexapoda</taxon>
        <taxon>Insecta</taxon>
        <taxon>Pterygota</taxon>
        <taxon>Neoptera</taxon>
        <taxon>Endopterygota</taxon>
        <taxon>Lepidoptera</taxon>
        <taxon>Glossata</taxon>
        <taxon>Ditrysia</taxon>
        <taxon>Noctuoidea</taxon>
        <taxon>Noctuidae</taxon>
        <taxon>Noctuinae</taxon>
        <taxon>Hadenini</taxon>
        <taxon>Mythimna</taxon>
    </lineage>
</organism>
<keyword evidence="3" id="KW-1185">Reference proteome</keyword>
<dbReference type="AlphaFoldDB" id="A0AAD7YC32"/>
<dbReference type="InterPro" id="IPR038717">
    <property type="entry name" value="Tc1-like_DDE_dom"/>
</dbReference>
<sequence>MDEWKSVLFSDGSRIALRGPDGHQCVYRRQNDRFAPCAIIKTVGYQGGFIMVWGGITCETRTDLVVFGTGSVNAQRYVEEVLQDHVVPFAPFIGDNFRLMHDNARCNTAKFVTQYLNAVGIQVLPWPARSPDLNPIEHIWDNLKRRVRARVPAPTTLGELKTVAVEERHNIAQSDIQDIMEGLPNRLQEVIRTRGGNTPY</sequence>
<dbReference type="EMBL" id="JARGEI010000024">
    <property type="protein sequence ID" value="KAJ8709371.1"/>
    <property type="molecule type" value="Genomic_DNA"/>
</dbReference>
<feature type="domain" description="Tc1-like transposase DDE" evidence="1">
    <location>
        <begin position="50"/>
        <end position="150"/>
    </location>
</feature>
<comment type="caution">
    <text evidence="2">The sequence shown here is derived from an EMBL/GenBank/DDBJ whole genome shotgun (WGS) entry which is preliminary data.</text>
</comment>